<name>A0A8S4SM87_9NEOP</name>
<dbReference type="EMBL" id="CAKXAJ010026404">
    <property type="protein sequence ID" value="CAH2267843.1"/>
    <property type="molecule type" value="Genomic_DNA"/>
</dbReference>
<evidence type="ECO:0000313" key="3">
    <source>
        <dbReference type="Proteomes" id="UP000838756"/>
    </source>
</evidence>
<gene>
    <name evidence="2" type="primary">jg12920</name>
    <name evidence="2" type="ORF">PAEG_LOCUS26325</name>
</gene>
<proteinExistence type="predicted"/>
<accession>A0A8S4SM87</accession>
<dbReference type="Proteomes" id="UP000838756">
    <property type="component" value="Unassembled WGS sequence"/>
</dbReference>
<keyword evidence="3" id="KW-1185">Reference proteome</keyword>
<evidence type="ECO:0000313" key="2">
    <source>
        <dbReference type="EMBL" id="CAH2267843.1"/>
    </source>
</evidence>
<organism evidence="2 3">
    <name type="scientific">Pararge aegeria aegeria</name>
    <dbReference type="NCBI Taxonomy" id="348720"/>
    <lineage>
        <taxon>Eukaryota</taxon>
        <taxon>Metazoa</taxon>
        <taxon>Ecdysozoa</taxon>
        <taxon>Arthropoda</taxon>
        <taxon>Hexapoda</taxon>
        <taxon>Insecta</taxon>
        <taxon>Pterygota</taxon>
        <taxon>Neoptera</taxon>
        <taxon>Endopterygota</taxon>
        <taxon>Lepidoptera</taxon>
        <taxon>Glossata</taxon>
        <taxon>Ditrysia</taxon>
        <taxon>Papilionoidea</taxon>
        <taxon>Nymphalidae</taxon>
        <taxon>Satyrinae</taxon>
        <taxon>Satyrini</taxon>
        <taxon>Parargina</taxon>
        <taxon>Pararge</taxon>
    </lineage>
</organism>
<comment type="caution">
    <text evidence="2">The sequence shown here is derived from an EMBL/GenBank/DDBJ whole genome shotgun (WGS) entry which is preliminary data.</text>
</comment>
<sequence>MHSRRVKFWFWGFGKVGTRRGRARRGERVARRARQSGGHWRGGRERGAAGRGASPGSRPINAVSSPRAPLHSRS</sequence>
<reference evidence="2" key="1">
    <citation type="submission" date="2022-03" db="EMBL/GenBank/DDBJ databases">
        <authorList>
            <person name="Lindestad O."/>
        </authorList>
    </citation>
    <scope>NUCLEOTIDE SEQUENCE</scope>
</reference>
<protein>
    <submittedName>
        <fullName evidence="2">Jg12920 protein</fullName>
    </submittedName>
</protein>
<evidence type="ECO:0000256" key="1">
    <source>
        <dbReference type="SAM" id="MobiDB-lite"/>
    </source>
</evidence>
<feature type="region of interest" description="Disordered" evidence="1">
    <location>
        <begin position="20"/>
        <end position="74"/>
    </location>
</feature>
<dbReference type="AlphaFoldDB" id="A0A8S4SM87"/>